<evidence type="ECO:0000313" key="2">
    <source>
        <dbReference type="EMBL" id="HEF27297.1"/>
    </source>
</evidence>
<gene>
    <name evidence="2" type="ORF">ENP23_16150</name>
</gene>
<accession>A0A7C2BG22</accession>
<dbReference type="AlphaFoldDB" id="A0A7C2BG22"/>
<dbReference type="EMBL" id="DSIN01000028">
    <property type="protein sequence ID" value="HEF27297.1"/>
    <property type="molecule type" value="Genomic_DNA"/>
</dbReference>
<feature type="region of interest" description="Disordered" evidence="1">
    <location>
        <begin position="1"/>
        <end position="48"/>
    </location>
</feature>
<reference evidence="2" key="1">
    <citation type="journal article" date="2020" name="mSystems">
        <title>Genome- and Community-Level Interaction Insights into Carbon Utilization and Element Cycling Functions of Hydrothermarchaeota in Hydrothermal Sediment.</title>
        <authorList>
            <person name="Zhou Z."/>
            <person name="Liu Y."/>
            <person name="Xu W."/>
            <person name="Pan J."/>
            <person name="Luo Z.H."/>
            <person name="Li M."/>
        </authorList>
    </citation>
    <scope>NUCLEOTIDE SEQUENCE [LARGE SCALE GENOMIC DNA]</scope>
    <source>
        <strain evidence="2">SpSt-200</strain>
    </source>
</reference>
<feature type="compositionally biased region" description="Polar residues" evidence="1">
    <location>
        <begin position="36"/>
        <end position="48"/>
    </location>
</feature>
<sequence length="59" mass="6296">MADGGGPTERDRSEGTPRNEGPNQEQAPLVTWGAFPSNSPKAKQSAPRQTPVILILILI</sequence>
<feature type="compositionally biased region" description="Basic and acidic residues" evidence="1">
    <location>
        <begin position="8"/>
        <end position="17"/>
    </location>
</feature>
<proteinExistence type="predicted"/>
<protein>
    <submittedName>
        <fullName evidence="2">Uncharacterized protein</fullName>
    </submittedName>
</protein>
<comment type="caution">
    <text evidence="2">The sequence shown here is derived from an EMBL/GenBank/DDBJ whole genome shotgun (WGS) entry which is preliminary data.</text>
</comment>
<evidence type="ECO:0000256" key="1">
    <source>
        <dbReference type="SAM" id="MobiDB-lite"/>
    </source>
</evidence>
<name>A0A7C2BG22_9PSED</name>
<organism evidence="2">
    <name type="scientific">Pseudomonas graminis</name>
    <dbReference type="NCBI Taxonomy" id="158627"/>
    <lineage>
        <taxon>Bacteria</taxon>
        <taxon>Pseudomonadati</taxon>
        <taxon>Pseudomonadota</taxon>
        <taxon>Gammaproteobacteria</taxon>
        <taxon>Pseudomonadales</taxon>
        <taxon>Pseudomonadaceae</taxon>
        <taxon>Pseudomonas</taxon>
    </lineage>
</organism>